<reference evidence="4 5" key="1">
    <citation type="submission" date="2024-03" db="EMBL/GenBank/DDBJ databases">
        <title>Human intestinal bacterial collection.</title>
        <authorList>
            <person name="Pauvert C."/>
            <person name="Hitch T.C.A."/>
            <person name="Clavel T."/>
        </authorList>
    </citation>
    <scope>NUCLEOTIDE SEQUENCE [LARGE SCALE GENOMIC DNA]</scope>
    <source>
        <strain evidence="4 5">CLA-AA-H192</strain>
    </source>
</reference>
<gene>
    <name evidence="4" type="ORF">WMO66_05755</name>
</gene>
<dbReference type="InterPro" id="IPR003439">
    <property type="entry name" value="ABC_transporter-like_ATP-bd"/>
</dbReference>
<dbReference type="InterPro" id="IPR050107">
    <property type="entry name" value="ABC_carbohydrate_import_ATPase"/>
</dbReference>
<evidence type="ECO:0000256" key="1">
    <source>
        <dbReference type="ARBA" id="ARBA00022741"/>
    </source>
</evidence>
<dbReference type="PANTHER" id="PTHR43790:SF4">
    <property type="entry name" value="GUANOSINE IMPORT ATP-BINDING PROTEIN NUPO"/>
    <property type="match status" value="1"/>
</dbReference>
<dbReference type="Gene3D" id="3.40.50.300">
    <property type="entry name" value="P-loop containing nucleotide triphosphate hydrolases"/>
    <property type="match status" value="2"/>
</dbReference>
<evidence type="ECO:0000313" key="4">
    <source>
        <dbReference type="EMBL" id="MEQ2510755.1"/>
    </source>
</evidence>
<dbReference type="CDD" id="cd03216">
    <property type="entry name" value="ABC_Carb_Monos_I"/>
    <property type="match status" value="1"/>
</dbReference>
<dbReference type="GO" id="GO:0005524">
    <property type="term" value="F:ATP binding"/>
    <property type="evidence" value="ECO:0007669"/>
    <property type="project" value="UniProtKB-KW"/>
</dbReference>
<sequence length="509" mass="56176">MAEATVQMRGIRKQFPSCLANDNVDFTAYRGEIHALLGENGAGKSTLMSILTGVLQPDAGEICINGKPVMIRTPKDALQHGIGMIYQHFKLVKPFSVAENIVLSDDHVKVINKKKLEARVKALSERYCIEIDPGALTWQLSIGEQQRVEILKVLYRNANILILDEPTAVLTAQEVQELFLTLRKMTDSGCTVIFITHKMNEVMDYADRITVLRDGCLVRTLTKAETDEKELAKLMVGREISMGRRNTTDTTTDRELLRVENLTVLNDKKLEAVRKLSFSLYAGEILGIAGVSGNGQKELMEALSGLRAAAGGTITFKEKNITKTTVRQRISDGLAFIPEDRYGFALVRELSVAENASIKSYRLPEFSKGGIVDYKKLNKQAEEFIDKFEIKVGGTKSLVQSMSGGNAQKLILARETASKPDVILASYPVRGLDIKATESIHKILVNEKNRGAGVLLVSEDFDEIFQLCDRVAVMYEGKFMGIVPISRVNLETIGLAMSGAARMDGEPNA</sequence>
<dbReference type="CDD" id="cd03215">
    <property type="entry name" value="ABC_Carb_Monos_II"/>
    <property type="match status" value="1"/>
</dbReference>
<dbReference type="SUPFAM" id="SSF52540">
    <property type="entry name" value="P-loop containing nucleoside triphosphate hydrolases"/>
    <property type="match status" value="2"/>
</dbReference>
<keyword evidence="1" id="KW-0547">Nucleotide-binding</keyword>
<dbReference type="InterPro" id="IPR003593">
    <property type="entry name" value="AAA+_ATPase"/>
</dbReference>
<feature type="domain" description="ABC transporter" evidence="3">
    <location>
        <begin position="6"/>
        <end position="239"/>
    </location>
</feature>
<organism evidence="4 5">
    <name type="scientific">Faecousia intestinalis</name>
    <dbReference type="NCBI Taxonomy" id="3133167"/>
    <lineage>
        <taxon>Bacteria</taxon>
        <taxon>Bacillati</taxon>
        <taxon>Bacillota</taxon>
        <taxon>Clostridia</taxon>
        <taxon>Eubacteriales</taxon>
        <taxon>Oscillospiraceae</taxon>
        <taxon>Faecousia</taxon>
    </lineage>
</organism>
<protein>
    <submittedName>
        <fullName evidence="4">ABC transporter ATP-binding protein</fullName>
    </submittedName>
</protein>
<dbReference type="Proteomes" id="UP001491552">
    <property type="component" value="Unassembled WGS sequence"/>
</dbReference>
<accession>A0ABV1G5S6</accession>
<keyword evidence="2 4" id="KW-0067">ATP-binding</keyword>
<dbReference type="InterPro" id="IPR027417">
    <property type="entry name" value="P-loop_NTPase"/>
</dbReference>
<dbReference type="InterPro" id="IPR017871">
    <property type="entry name" value="ABC_transporter-like_CS"/>
</dbReference>
<comment type="caution">
    <text evidence="4">The sequence shown here is derived from an EMBL/GenBank/DDBJ whole genome shotgun (WGS) entry which is preliminary data.</text>
</comment>
<proteinExistence type="predicted"/>
<name>A0ABV1G5S6_9FIRM</name>
<dbReference type="PROSITE" id="PS50893">
    <property type="entry name" value="ABC_TRANSPORTER_2"/>
    <property type="match status" value="2"/>
</dbReference>
<evidence type="ECO:0000259" key="3">
    <source>
        <dbReference type="PROSITE" id="PS50893"/>
    </source>
</evidence>
<dbReference type="EMBL" id="JBBMFF010000184">
    <property type="protein sequence ID" value="MEQ2510755.1"/>
    <property type="molecule type" value="Genomic_DNA"/>
</dbReference>
<evidence type="ECO:0000313" key="5">
    <source>
        <dbReference type="Proteomes" id="UP001491552"/>
    </source>
</evidence>
<dbReference type="RefSeq" id="WP_349135437.1">
    <property type="nucleotide sequence ID" value="NZ_JBBMFF010000184.1"/>
</dbReference>
<dbReference type="Pfam" id="PF00005">
    <property type="entry name" value="ABC_tran"/>
    <property type="match status" value="2"/>
</dbReference>
<dbReference type="SMART" id="SM00382">
    <property type="entry name" value="AAA"/>
    <property type="match status" value="1"/>
</dbReference>
<feature type="domain" description="ABC transporter" evidence="3">
    <location>
        <begin position="257"/>
        <end position="501"/>
    </location>
</feature>
<dbReference type="PANTHER" id="PTHR43790">
    <property type="entry name" value="CARBOHYDRATE TRANSPORT ATP-BINDING PROTEIN MG119-RELATED"/>
    <property type="match status" value="1"/>
</dbReference>
<evidence type="ECO:0000256" key="2">
    <source>
        <dbReference type="ARBA" id="ARBA00022840"/>
    </source>
</evidence>
<keyword evidence="5" id="KW-1185">Reference proteome</keyword>
<dbReference type="PROSITE" id="PS00211">
    <property type="entry name" value="ABC_TRANSPORTER_1"/>
    <property type="match status" value="1"/>
</dbReference>